<dbReference type="EMBL" id="BROD01000001">
    <property type="protein sequence ID" value="GKX68147.1"/>
    <property type="molecule type" value="Genomic_DNA"/>
</dbReference>
<reference evidence="1" key="1">
    <citation type="journal article" date="2025" name="Int. J. Syst. Evol. Microbiol.">
        <title>Inconstantimicrobium mannanitabidum sp. nov., a novel member of the family Clostridiaceae isolated from anoxic soil under the treatment of reductive soil disinfestation.</title>
        <authorList>
            <person name="Ueki A."/>
            <person name="Tonouchi A."/>
            <person name="Honma S."/>
            <person name="Kaku N."/>
            <person name="Ueki K."/>
        </authorList>
    </citation>
    <scope>NUCLEOTIDE SEQUENCE</scope>
    <source>
        <strain evidence="1">TW13</strain>
    </source>
</reference>
<organism evidence="1 2">
    <name type="scientific">Inconstantimicrobium mannanitabidum</name>
    <dbReference type="NCBI Taxonomy" id="1604901"/>
    <lineage>
        <taxon>Bacteria</taxon>
        <taxon>Bacillati</taxon>
        <taxon>Bacillota</taxon>
        <taxon>Clostridia</taxon>
        <taxon>Eubacteriales</taxon>
        <taxon>Clostridiaceae</taxon>
        <taxon>Inconstantimicrobium</taxon>
    </lineage>
</organism>
<keyword evidence="2" id="KW-1185">Reference proteome</keyword>
<dbReference type="Proteomes" id="UP001058074">
    <property type="component" value="Unassembled WGS sequence"/>
</dbReference>
<gene>
    <name evidence="1" type="ORF">rsdtw13_34050</name>
</gene>
<comment type="caution">
    <text evidence="1">The sequence shown here is derived from an EMBL/GenBank/DDBJ whole genome shotgun (WGS) entry which is preliminary data.</text>
</comment>
<evidence type="ECO:0000313" key="1">
    <source>
        <dbReference type="EMBL" id="GKX68147.1"/>
    </source>
</evidence>
<evidence type="ECO:0000313" key="2">
    <source>
        <dbReference type="Proteomes" id="UP001058074"/>
    </source>
</evidence>
<accession>A0ACB5RGD2</accession>
<sequence length="435" mass="49789">MYTYKIIIFDLDGTLFKTDTVFIDAMHDTCMSRGMERIDKERLLKLIGKPSTAICRELFGENLSEDEIQSIRNELKINEDKLIVKSSQLYEGVKEMLSTLKNEGYTLGICTNGSREYMSKILSHFNIEEYFEIKKSRVEGLKKFQIIKQILDENASCSAIVVGDTVIDFDAADATRCLSIGVSYGYGGDDYKNSDFIADNPADIFKIISKINGIYKEVAGQILNIKQKNKPLIVGINGVDTSGKSTFTKELVRYLFKIGFRSQTISIDDFHNPSMIRNKENNPIISYLNNAFDIAKIENEIMKPLVTENKLDKELLLLNLETDRFINNKRYVIDEDTIVLFEGVLLYREPLNQYFDLRIFIDVSFDEVLKRAAKRDLSILGAAVIEKYTNKYIPIQKLYIEKYNPKVLSDIVIDNNDYLNPKIIKSPNVNSTGYL</sequence>
<protein>
    <submittedName>
        <fullName evidence="1">Uncharacterized protein</fullName>
    </submittedName>
</protein>
<proteinExistence type="predicted"/>
<name>A0ACB5RGD2_9CLOT</name>